<keyword evidence="5" id="KW-0548">Nucleotidyltransferase</keyword>
<dbReference type="SUPFAM" id="SSF51161">
    <property type="entry name" value="Trimeric LpxA-like enzymes"/>
    <property type="match status" value="1"/>
</dbReference>
<dbReference type="InterPro" id="IPR011832">
    <property type="entry name" value="GlgDAde_trans"/>
</dbReference>
<feature type="domain" description="Glucose-1-phosphate adenylyltransferase/Bifunctional protein GlmU-like C-terminal hexapeptide" evidence="4">
    <location>
        <begin position="301"/>
        <end position="366"/>
    </location>
</feature>
<keyword evidence="2" id="KW-0320">Glycogen biosynthesis</keyword>
<evidence type="ECO:0000313" key="5">
    <source>
        <dbReference type="EMBL" id="SIQ54583.1"/>
    </source>
</evidence>
<keyword evidence="6" id="KW-1185">Reference proteome</keyword>
<dbReference type="PANTHER" id="PTHR43523">
    <property type="entry name" value="GLUCOSE-1-PHOSPHATE ADENYLYLTRANSFERASE-RELATED"/>
    <property type="match status" value="1"/>
</dbReference>
<dbReference type="Proteomes" id="UP000185669">
    <property type="component" value="Unassembled WGS sequence"/>
</dbReference>
<sequence length="384" mass="43569">MMMTPIYKKGGANMNNVMAIINNALDESFLDKLTGHRSLASVPFGARYRLIDFPLSNMVNSGITNVGLLLQTKYRSLMDHIGFGKAWDLDRKRNGLFILPPAHIYQANRAYKGDLQNFASNIDYIKRSNQEYVIIGSPNVVANIDYRDAFKYHIENDNDITIIYRQLEVFRRDTTYTVINTDDNDRIIDMKVNPKKNFYKKISLQRYIMKKELLLDIIDECISKGEWDFVKNAIIGNLNNLKVYGYPFRSYAAVINSINGYYKSNLELLKPNVWQDLFLKNGPIYTKPKDEAPTGYKNGVNARNILAANGCSIKGEVKNSVLFRGVKVHPGAVIKNSIIMQKSEIGENAYLENVILDKGVQITADKSLKGDTNLPMIIAKNTIV</sequence>
<dbReference type="PANTHER" id="PTHR43523:SF6">
    <property type="entry name" value="GLYCOGEN BIOSYNTHESIS PROTEIN GLGD"/>
    <property type="match status" value="1"/>
</dbReference>
<proteinExistence type="inferred from homology"/>
<evidence type="ECO:0000313" key="6">
    <source>
        <dbReference type="Proteomes" id="UP000185669"/>
    </source>
</evidence>
<dbReference type="InterPro" id="IPR005835">
    <property type="entry name" value="NTP_transferase_dom"/>
</dbReference>
<feature type="domain" description="Nucleotidyl transferase" evidence="3">
    <location>
        <begin position="33"/>
        <end position="233"/>
    </location>
</feature>
<gene>
    <name evidence="5" type="ORF">SAMN05421834_105117</name>
</gene>
<dbReference type="CDD" id="cd04651">
    <property type="entry name" value="LbH_G1P_AT_C"/>
    <property type="match status" value="1"/>
</dbReference>
<dbReference type="GO" id="GO:0008878">
    <property type="term" value="F:glucose-1-phosphate adenylyltransferase activity"/>
    <property type="evidence" value="ECO:0007669"/>
    <property type="project" value="InterPro"/>
</dbReference>
<dbReference type="GO" id="GO:0005978">
    <property type="term" value="P:glycogen biosynthetic process"/>
    <property type="evidence" value="ECO:0007669"/>
    <property type="project" value="UniProtKB-KW"/>
</dbReference>
<dbReference type="Pfam" id="PF24894">
    <property type="entry name" value="Hexapep_GlmU"/>
    <property type="match status" value="1"/>
</dbReference>
<dbReference type="InterPro" id="IPR011004">
    <property type="entry name" value="Trimer_LpxA-like_sf"/>
</dbReference>
<evidence type="ECO:0000256" key="1">
    <source>
        <dbReference type="ARBA" id="ARBA00010443"/>
    </source>
</evidence>
<dbReference type="AlphaFoldDB" id="A0A1N6TML9"/>
<evidence type="ECO:0000256" key="2">
    <source>
        <dbReference type="ARBA" id="ARBA00023056"/>
    </source>
</evidence>
<dbReference type="Gene3D" id="3.90.550.10">
    <property type="entry name" value="Spore Coat Polysaccharide Biosynthesis Protein SpsA, Chain A"/>
    <property type="match status" value="1"/>
</dbReference>
<dbReference type="EMBL" id="FTNC01000005">
    <property type="protein sequence ID" value="SIQ54583.1"/>
    <property type="molecule type" value="Genomic_DNA"/>
</dbReference>
<dbReference type="SUPFAM" id="SSF53448">
    <property type="entry name" value="Nucleotide-diphospho-sugar transferases"/>
    <property type="match status" value="1"/>
</dbReference>
<dbReference type="InterPro" id="IPR029044">
    <property type="entry name" value="Nucleotide-diphossugar_trans"/>
</dbReference>
<accession>A0A1N6TML9</accession>
<dbReference type="InterPro" id="IPR056818">
    <property type="entry name" value="GlmU/GlgC-like_hexapep"/>
</dbReference>
<comment type="similarity">
    <text evidence="1">Belongs to the bacterial/plant glucose-1-phosphate adenylyltransferase family.</text>
</comment>
<keyword evidence="5" id="KW-0808">Transferase</keyword>
<evidence type="ECO:0000259" key="4">
    <source>
        <dbReference type="Pfam" id="PF24894"/>
    </source>
</evidence>
<organism evidence="5 6">
    <name type="scientific">Halanaerobium kushneri</name>
    <dbReference type="NCBI Taxonomy" id="56779"/>
    <lineage>
        <taxon>Bacteria</taxon>
        <taxon>Bacillati</taxon>
        <taxon>Bacillota</taxon>
        <taxon>Clostridia</taxon>
        <taxon>Halanaerobiales</taxon>
        <taxon>Halanaerobiaceae</taxon>
        <taxon>Halanaerobium</taxon>
    </lineage>
</organism>
<dbReference type="CDD" id="cd02508">
    <property type="entry name" value="ADP_Glucose_PP"/>
    <property type="match status" value="1"/>
</dbReference>
<dbReference type="InterPro" id="IPR011831">
    <property type="entry name" value="ADP-Glc_PPase"/>
</dbReference>
<reference evidence="6" key="1">
    <citation type="submission" date="2017-01" db="EMBL/GenBank/DDBJ databases">
        <authorList>
            <person name="Varghese N."/>
            <person name="Submissions S."/>
        </authorList>
    </citation>
    <scope>NUCLEOTIDE SEQUENCE [LARGE SCALE GENOMIC DNA]</scope>
    <source>
        <strain evidence="6">ATCC 700103</strain>
    </source>
</reference>
<dbReference type="Pfam" id="PF00483">
    <property type="entry name" value="NTP_transferase"/>
    <property type="match status" value="1"/>
</dbReference>
<evidence type="ECO:0000259" key="3">
    <source>
        <dbReference type="Pfam" id="PF00483"/>
    </source>
</evidence>
<dbReference type="Gene3D" id="2.160.10.10">
    <property type="entry name" value="Hexapeptide repeat proteins"/>
    <property type="match status" value="1"/>
</dbReference>
<protein>
    <submittedName>
        <fullName evidence="5">Glucose-1-phosphate adenylyltransferase</fullName>
    </submittedName>
</protein>
<dbReference type="NCBIfam" id="TIGR02092">
    <property type="entry name" value="glgD"/>
    <property type="match status" value="1"/>
</dbReference>
<name>A0A1N6TML9_9FIRM</name>
<dbReference type="STRING" id="56779.SAMN05421834_105117"/>